<evidence type="ECO:0000313" key="2">
    <source>
        <dbReference type="Proteomes" id="UP001054252"/>
    </source>
</evidence>
<reference evidence="1 2" key="1">
    <citation type="journal article" date="2021" name="Commun. Biol.">
        <title>The genome of Shorea leprosula (Dipterocarpaceae) highlights the ecological relevance of drought in aseasonal tropical rainforests.</title>
        <authorList>
            <person name="Ng K.K.S."/>
            <person name="Kobayashi M.J."/>
            <person name="Fawcett J.A."/>
            <person name="Hatakeyama M."/>
            <person name="Paape T."/>
            <person name="Ng C.H."/>
            <person name="Ang C.C."/>
            <person name="Tnah L.H."/>
            <person name="Lee C.T."/>
            <person name="Nishiyama T."/>
            <person name="Sese J."/>
            <person name="O'Brien M.J."/>
            <person name="Copetti D."/>
            <person name="Mohd Noor M.I."/>
            <person name="Ong R.C."/>
            <person name="Putra M."/>
            <person name="Sireger I.Z."/>
            <person name="Indrioko S."/>
            <person name="Kosugi Y."/>
            <person name="Izuno A."/>
            <person name="Isagi Y."/>
            <person name="Lee S.L."/>
            <person name="Shimizu K.K."/>
        </authorList>
    </citation>
    <scope>NUCLEOTIDE SEQUENCE [LARGE SCALE GENOMIC DNA]</scope>
    <source>
        <strain evidence="1">214</strain>
    </source>
</reference>
<keyword evidence="2" id="KW-1185">Reference proteome</keyword>
<dbReference type="Proteomes" id="UP001054252">
    <property type="component" value="Unassembled WGS sequence"/>
</dbReference>
<proteinExistence type="predicted"/>
<protein>
    <submittedName>
        <fullName evidence="1">Uncharacterized protein</fullName>
    </submittedName>
</protein>
<sequence length="68" mass="7315">MSLAVHVLNVDVNMFSAMDHKFHILSLGFKDDWSRFSTTAMHKEGKLVPLLTEAGAVANTSAEAGVVA</sequence>
<dbReference type="EMBL" id="BPVZ01000028">
    <property type="protein sequence ID" value="GKV07749.1"/>
    <property type="molecule type" value="Genomic_DNA"/>
</dbReference>
<evidence type="ECO:0000313" key="1">
    <source>
        <dbReference type="EMBL" id="GKV07749.1"/>
    </source>
</evidence>
<accession>A0AAV5IZH0</accession>
<name>A0AAV5IZH0_9ROSI</name>
<dbReference type="AlphaFoldDB" id="A0AAV5IZH0"/>
<comment type="caution">
    <text evidence="1">The sequence shown here is derived from an EMBL/GenBank/DDBJ whole genome shotgun (WGS) entry which is preliminary data.</text>
</comment>
<gene>
    <name evidence="1" type="ORF">SLEP1_g19478</name>
</gene>
<organism evidence="1 2">
    <name type="scientific">Rubroshorea leprosula</name>
    <dbReference type="NCBI Taxonomy" id="152421"/>
    <lineage>
        <taxon>Eukaryota</taxon>
        <taxon>Viridiplantae</taxon>
        <taxon>Streptophyta</taxon>
        <taxon>Embryophyta</taxon>
        <taxon>Tracheophyta</taxon>
        <taxon>Spermatophyta</taxon>
        <taxon>Magnoliopsida</taxon>
        <taxon>eudicotyledons</taxon>
        <taxon>Gunneridae</taxon>
        <taxon>Pentapetalae</taxon>
        <taxon>rosids</taxon>
        <taxon>malvids</taxon>
        <taxon>Malvales</taxon>
        <taxon>Dipterocarpaceae</taxon>
        <taxon>Rubroshorea</taxon>
    </lineage>
</organism>